<sequence>MNIAAGTTVSFDWAFLAWDYVPYHDFAFLWSLETGNQTGELAILAYFPVREEFFRPEYTET</sequence>
<reference evidence="1" key="1">
    <citation type="journal article" date="2020" name="mSystems">
        <title>Genome- and Community-Level Interaction Insights into Carbon Utilization and Element Cycling Functions of Hydrothermarchaeota in Hydrothermal Sediment.</title>
        <authorList>
            <person name="Zhou Z."/>
            <person name="Liu Y."/>
            <person name="Xu W."/>
            <person name="Pan J."/>
            <person name="Luo Z.H."/>
            <person name="Li M."/>
        </authorList>
    </citation>
    <scope>NUCLEOTIDE SEQUENCE [LARGE SCALE GENOMIC DNA]</scope>
    <source>
        <strain evidence="1">HyVt-535</strain>
    </source>
</reference>
<dbReference type="AlphaFoldDB" id="A0A7C5MXB3"/>
<evidence type="ECO:0000313" key="1">
    <source>
        <dbReference type="EMBL" id="HHH13641.1"/>
    </source>
</evidence>
<proteinExistence type="predicted"/>
<protein>
    <submittedName>
        <fullName evidence="1">Uncharacterized protein</fullName>
    </submittedName>
</protein>
<name>A0A7C5MXB3_9GAMM</name>
<accession>A0A7C5MXB3</accession>
<organism evidence="1">
    <name type="scientific">Thiolapillus brandeum</name>
    <dbReference type="NCBI Taxonomy" id="1076588"/>
    <lineage>
        <taxon>Bacteria</taxon>
        <taxon>Pseudomonadati</taxon>
        <taxon>Pseudomonadota</taxon>
        <taxon>Gammaproteobacteria</taxon>
        <taxon>Chromatiales</taxon>
        <taxon>Sedimenticolaceae</taxon>
        <taxon>Thiolapillus</taxon>
    </lineage>
</organism>
<comment type="caution">
    <text evidence="1">The sequence shown here is derived from an EMBL/GenBank/DDBJ whole genome shotgun (WGS) entry which is preliminary data.</text>
</comment>
<gene>
    <name evidence="1" type="ORF">ENJ98_05340</name>
</gene>
<dbReference type="Proteomes" id="UP000886100">
    <property type="component" value="Unassembled WGS sequence"/>
</dbReference>
<dbReference type="EMBL" id="DROM01000321">
    <property type="protein sequence ID" value="HHH13641.1"/>
    <property type="molecule type" value="Genomic_DNA"/>
</dbReference>